<evidence type="ECO:0000256" key="1">
    <source>
        <dbReference type="ARBA" id="ARBA00022723"/>
    </source>
</evidence>
<comment type="caution">
    <text evidence="7">The sequence shown here is derived from an EMBL/GenBank/DDBJ whole genome shotgun (WGS) entry which is preliminary data.</text>
</comment>
<evidence type="ECO:0000259" key="6">
    <source>
        <dbReference type="Pfam" id="PF01258"/>
    </source>
</evidence>
<dbReference type="NCBIfam" id="TIGR02890">
    <property type="entry name" value="bacill_yteA"/>
    <property type="match status" value="1"/>
</dbReference>
<protein>
    <submittedName>
        <fullName evidence="7">TraR/DksA C4-type zinc finger protein</fullName>
    </submittedName>
</protein>
<keyword evidence="1" id="KW-0479">Metal-binding</keyword>
<evidence type="ECO:0000313" key="8">
    <source>
        <dbReference type="Proteomes" id="UP000749471"/>
    </source>
</evidence>
<feature type="domain" description="Zinc finger DksA/TraR C4-type" evidence="6">
    <location>
        <begin position="87"/>
        <end position="116"/>
    </location>
</feature>
<dbReference type="PROSITE" id="PS51128">
    <property type="entry name" value="ZF_DKSA_2"/>
    <property type="match status" value="1"/>
</dbReference>
<feature type="region of interest" description="Disordered" evidence="5">
    <location>
        <begin position="167"/>
        <end position="204"/>
    </location>
</feature>
<dbReference type="InterPro" id="IPR000962">
    <property type="entry name" value="Znf_DskA_TraR"/>
</dbReference>
<feature type="zinc finger region" description="dksA C4-type" evidence="4">
    <location>
        <begin position="92"/>
        <end position="116"/>
    </location>
</feature>
<name>A0ABS6EDY1_9FIRM</name>
<keyword evidence="8" id="KW-1185">Reference proteome</keyword>
<evidence type="ECO:0000256" key="3">
    <source>
        <dbReference type="ARBA" id="ARBA00022833"/>
    </source>
</evidence>
<evidence type="ECO:0000256" key="4">
    <source>
        <dbReference type="PROSITE-ProRule" id="PRU00510"/>
    </source>
</evidence>
<gene>
    <name evidence="7" type="ORF">KQI42_20415</name>
</gene>
<dbReference type="InterPro" id="IPR014240">
    <property type="entry name" value="YteA"/>
</dbReference>
<reference evidence="7 8" key="1">
    <citation type="submission" date="2021-06" db="EMBL/GenBank/DDBJ databases">
        <authorList>
            <person name="Sun Q."/>
            <person name="Li D."/>
        </authorList>
    </citation>
    <scope>NUCLEOTIDE SEQUENCE [LARGE SCALE GENOMIC DNA]</scope>
    <source>
        <strain evidence="7 8">MSJ-40</strain>
    </source>
</reference>
<dbReference type="Pfam" id="PF01258">
    <property type="entry name" value="zf-dskA_traR"/>
    <property type="match status" value="1"/>
</dbReference>
<evidence type="ECO:0000256" key="2">
    <source>
        <dbReference type="ARBA" id="ARBA00022771"/>
    </source>
</evidence>
<dbReference type="Proteomes" id="UP000749471">
    <property type="component" value="Unassembled WGS sequence"/>
</dbReference>
<dbReference type="EMBL" id="JAHLPM010000035">
    <property type="protein sequence ID" value="MBU5440363.1"/>
    <property type="molecule type" value="Genomic_DNA"/>
</dbReference>
<dbReference type="PANTHER" id="PTHR33823">
    <property type="entry name" value="RNA POLYMERASE-BINDING TRANSCRIPTION FACTOR DKSA-RELATED"/>
    <property type="match status" value="1"/>
</dbReference>
<feature type="compositionally biased region" description="Basic and acidic residues" evidence="5">
    <location>
        <begin position="141"/>
        <end position="155"/>
    </location>
</feature>
<feature type="region of interest" description="Disordered" evidence="5">
    <location>
        <begin position="128"/>
        <end position="155"/>
    </location>
</feature>
<accession>A0ABS6EDY1</accession>
<proteinExistence type="predicted"/>
<evidence type="ECO:0000313" key="7">
    <source>
        <dbReference type="EMBL" id="MBU5440363.1"/>
    </source>
</evidence>
<keyword evidence="2" id="KW-0863">Zinc-finger</keyword>
<dbReference type="PANTHER" id="PTHR33823:SF4">
    <property type="entry name" value="GENERAL STRESS PROTEIN 16O"/>
    <property type="match status" value="1"/>
</dbReference>
<dbReference type="RefSeq" id="WP_216522613.1">
    <property type="nucleotide sequence ID" value="NZ_JAHLPM010000035.1"/>
</dbReference>
<sequence>MGKEKISLFKERLLKEKKTALETIDKMNNMEEYGSMDEYYSELSSYDNHPADIGTEVFMMEQDRGLKSKLNDTLYEIDNSLQDLEDGNYGICKVCGKRIDEERLELIPYLKTCIECTNEKLPLEKKMQFRPEEEDSISPFSKDRSEGNEFDREDSYQEVARYNIVDKDPSFSTGDDLGVLDDTHRDGVEEVENISQEYYDETKK</sequence>
<keyword evidence="3" id="KW-0862">Zinc</keyword>
<evidence type="ECO:0000256" key="5">
    <source>
        <dbReference type="SAM" id="MobiDB-lite"/>
    </source>
</evidence>
<organism evidence="7 8">
    <name type="scientific">Tissierella simiarum</name>
    <dbReference type="NCBI Taxonomy" id="2841534"/>
    <lineage>
        <taxon>Bacteria</taxon>
        <taxon>Bacillati</taxon>
        <taxon>Bacillota</taxon>
        <taxon>Tissierellia</taxon>
        <taxon>Tissierellales</taxon>
        <taxon>Tissierellaceae</taxon>
        <taxon>Tissierella</taxon>
    </lineage>
</organism>